<organism evidence="1 2">
    <name type="scientific">Trametes sanguinea</name>
    <dbReference type="NCBI Taxonomy" id="158606"/>
    <lineage>
        <taxon>Eukaryota</taxon>
        <taxon>Fungi</taxon>
        <taxon>Dikarya</taxon>
        <taxon>Basidiomycota</taxon>
        <taxon>Agaricomycotina</taxon>
        <taxon>Agaricomycetes</taxon>
        <taxon>Polyporales</taxon>
        <taxon>Polyporaceae</taxon>
        <taxon>Trametes</taxon>
    </lineage>
</organism>
<dbReference type="EMBL" id="JANSHE010000236">
    <property type="protein sequence ID" value="KAJ3013986.1"/>
    <property type="molecule type" value="Genomic_DNA"/>
</dbReference>
<comment type="caution">
    <text evidence="1">The sequence shown here is derived from an EMBL/GenBank/DDBJ whole genome shotgun (WGS) entry which is preliminary data.</text>
</comment>
<reference evidence="1" key="1">
    <citation type="submission" date="2022-08" db="EMBL/GenBank/DDBJ databases">
        <title>Genome Sequence of Pycnoporus sanguineus.</title>
        <authorList>
            <person name="Buettner E."/>
        </authorList>
    </citation>
    <scope>NUCLEOTIDE SEQUENCE</scope>
    <source>
        <strain evidence="1">CG-C14</strain>
    </source>
</reference>
<sequence length="354" mass="38871">MSAASSGAMMGSPTPSFPSLDSTVGAYVLGTFVSLILYGVCTHQFYRYMRQFPTDHWMIKGLDSGDASFYCPHAYYVSLHAHCWPSYRPPLTRRDSYYYLVNNYANPLALADGVWSLNVIPTLAATIVLASECFFARRVTLIGFWSKVVATIAVLCLLAGSGLSVALTVKAFQITDMLLFGEQAKVLAILSLALDAIGDCLLVGAIIAALRQRRDSHAISSISEVAELYILNTGLLVGILQAIGAILAIRYPLKLYYAAHAMVVIRMYGVTLLSVLNSRKLLLSRGIRVFKDESTFGRAHRLATVERWNVPHNRDDTTPPVMSVKVAAEIEVHGQSDSDLNGHYDLKEMRTADP</sequence>
<keyword evidence="2" id="KW-1185">Reference proteome</keyword>
<evidence type="ECO:0000313" key="1">
    <source>
        <dbReference type="EMBL" id="KAJ3013986.1"/>
    </source>
</evidence>
<gene>
    <name evidence="1" type="ORF">NUW54_g1424</name>
</gene>
<name>A0ACC1Q6D7_9APHY</name>
<dbReference type="Proteomes" id="UP001144978">
    <property type="component" value="Unassembled WGS sequence"/>
</dbReference>
<proteinExistence type="predicted"/>
<accession>A0ACC1Q6D7</accession>
<protein>
    <submittedName>
        <fullName evidence="1">Uncharacterized protein</fullName>
    </submittedName>
</protein>
<evidence type="ECO:0000313" key="2">
    <source>
        <dbReference type="Proteomes" id="UP001144978"/>
    </source>
</evidence>